<dbReference type="InterPro" id="IPR050855">
    <property type="entry name" value="NDM-1-like"/>
</dbReference>
<evidence type="ECO:0000256" key="12">
    <source>
        <dbReference type="ARBA" id="ARBA00023251"/>
    </source>
</evidence>
<evidence type="ECO:0000256" key="9">
    <source>
        <dbReference type="ARBA" id="ARBA00022764"/>
    </source>
</evidence>
<keyword evidence="10" id="KW-0378">Hydrolase</keyword>
<dbReference type="Pfam" id="PF00753">
    <property type="entry name" value="Lactamase_B"/>
    <property type="match status" value="1"/>
</dbReference>
<comment type="catalytic activity">
    <reaction evidence="1">
        <text>a beta-lactam + H2O = a substituted beta-amino acid</text>
        <dbReference type="Rhea" id="RHEA:20401"/>
        <dbReference type="ChEBI" id="CHEBI:15377"/>
        <dbReference type="ChEBI" id="CHEBI:35627"/>
        <dbReference type="ChEBI" id="CHEBI:140347"/>
        <dbReference type="EC" id="3.5.2.6"/>
    </reaction>
</comment>
<dbReference type="EMBL" id="FPJE01000003">
    <property type="protein sequence ID" value="SFW26438.1"/>
    <property type="molecule type" value="Genomic_DNA"/>
</dbReference>
<evidence type="ECO:0000256" key="2">
    <source>
        <dbReference type="ARBA" id="ARBA00001947"/>
    </source>
</evidence>
<dbReference type="Gene3D" id="3.60.15.10">
    <property type="entry name" value="Ribonuclease Z/Hydroxyacylglutathione hydrolase-like"/>
    <property type="match status" value="1"/>
</dbReference>
<dbReference type="PANTHER" id="PTHR42951">
    <property type="entry name" value="METALLO-BETA-LACTAMASE DOMAIN-CONTAINING"/>
    <property type="match status" value="1"/>
</dbReference>
<dbReference type="SUPFAM" id="SSF56281">
    <property type="entry name" value="Metallo-hydrolase/oxidoreductase"/>
    <property type="match status" value="1"/>
</dbReference>
<keyword evidence="15" id="KW-1185">Reference proteome</keyword>
<evidence type="ECO:0000256" key="4">
    <source>
        <dbReference type="ARBA" id="ARBA00005250"/>
    </source>
</evidence>
<evidence type="ECO:0000256" key="11">
    <source>
        <dbReference type="ARBA" id="ARBA00022833"/>
    </source>
</evidence>
<keyword evidence="7" id="KW-0479">Metal-binding</keyword>
<evidence type="ECO:0000259" key="13">
    <source>
        <dbReference type="SMART" id="SM00849"/>
    </source>
</evidence>
<dbReference type="InterPro" id="IPR036866">
    <property type="entry name" value="RibonucZ/Hydroxyglut_hydro"/>
</dbReference>
<keyword evidence="12" id="KW-0046">Antibiotic resistance</keyword>
<dbReference type="EC" id="3.5.2.6" evidence="6"/>
<evidence type="ECO:0000313" key="15">
    <source>
        <dbReference type="Proteomes" id="UP000182248"/>
    </source>
</evidence>
<dbReference type="PANTHER" id="PTHR42951:SF4">
    <property type="entry name" value="ACYL-COENZYME A THIOESTERASE MBLAC2"/>
    <property type="match status" value="1"/>
</dbReference>
<dbReference type="SMART" id="SM00849">
    <property type="entry name" value="Lactamase_B"/>
    <property type="match status" value="1"/>
</dbReference>
<evidence type="ECO:0000256" key="1">
    <source>
        <dbReference type="ARBA" id="ARBA00001526"/>
    </source>
</evidence>
<dbReference type="NCBIfam" id="NF033088">
    <property type="entry name" value="bla_subclass_B1"/>
    <property type="match status" value="1"/>
</dbReference>
<gene>
    <name evidence="14" type="ORF">SAMN02927921_00821</name>
</gene>
<comment type="subcellular location">
    <subcellularLocation>
        <location evidence="3">Periplasm</location>
    </subcellularLocation>
</comment>
<dbReference type="InterPro" id="IPR001279">
    <property type="entry name" value="Metallo-B-lactamas"/>
</dbReference>
<evidence type="ECO:0000256" key="8">
    <source>
        <dbReference type="ARBA" id="ARBA00022729"/>
    </source>
</evidence>
<sequence>MGWFVLYLPKRKYMRPDRNQMYPVKRYSSVLVVYLLLFFVVACDNRNNTPGDYSSDTLKVYRVSDHVYVHLSYLETESFGKVECNGAIFFDNGEAVILDTPAGREDSGELIRWVTDSLGCTIKAVVPTHFHKDCLGGLQEFHRKDIPSYAENATITLAASHGFPVPQHGFDQSQTLWAGTLEIELSCRGAGHTTDNITAYLSGDHVLFGGCLIKASGASKGNLEDADVAAWPETVERIKSAYPEVKIVIPGHGDTGGKELLDYTEILFRS</sequence>
<keyword evidence="8" id="KW-0732">Signal</keyword>
<accession>A0A1K1MWS1</accession>
<dbReference type="AlphaFoldDB" id="A0A1K1MWS1"/>
<evidence type="ECO:0000256" key="10">
    <source>
        <dbReference type="ARBA" id="ARBA00022801"/>
    </source>
</evidence>
<comment type="subunit">
    <text evidence="5">Monomer.</text>
</comment>
<keyword evidence="9" id="KW-0574">Periplasm</keyword>
<comment type="similarity">
    <text evidence="4">Belongs to the metallo-beta-lactamase superfamily. Class-B beta-lactamase family.</text>
</comment>
<dbReference type="GO" id="GO:0017001">
    <property type="term" value="P:antibiotic catabolic process"/>
    <property type="evidence" value="ECO:0007669"/>
    <property type="project" value="UniProtKB-ARBA"/>
</dbReference>
<dbReference type="Proteomes" id="UP000182248">
    <property type="component" value="Unassembled WGS sequence"/>
</dbReference>
<proteinExistence type="inferred from homology"/>
<reference evidence="14 15" key="1">
    <citation type="submission" date="2016-11" db="EMBL/GenBank/DDBJ databases">
        <authorList>
            <person name="Jaros S."/>
            <person name="Januszkiewicz K."/>
            <person name="Wedrychowicz H."/>
        </authorList>
    </citation>
    <scope>NUCLEOTIDE SEQUENCE [LARGE SCALE GENOMIC DNA]</scope>
    <source>
        <strain evidence="14 15">CGMCC 1.12145</strain>
    </source>
</reference>
<keyword evidence="11" id="KW-0862">Zinc</keyword>
<name>A0A1K1MWS1_9FLAO</name>
<evidence type="ECO:0000256" key="5">
    <source>
        <dbReference type="ARBA" id="ARBA00011245"/>
    </source>
</evidence>
<organism evidence="14 15">
    <name type="scientific">Sinomicrobium oceani</name>
    <dbReference type="NCBI Taxonomy" id="1150368"/>
    <lineage>
        <taxon>Bacteria</taxon>
        <taxon>Pseudomonadati</taxon>
        <taxon>Bacteroidota</taxon>
        <taxon>Flavobacteriia</taxon>
        <taxon>Flavobacteriales</taxon>
        <taxon>Flavobacteriaceae</taxon>
        <taxon>Sinomicrobium</taxon>
    </lineage>
</organism>
<comment type="cofactor">
    <cofactor evidence="2">
        <name>Zn(2+)</name>
        <dbReference type="ChEBI" id="CHEBI:29105"/>
    </cofactor>
</comment>
<dbReference type="InterPro" id="IPR058199">
    <property type="entry name" value="BlaB//VIM/IMP-1"/>
</dbReference>
<evidence type="ECO:0000256" key="3">
    <source>
        <dbReference type="ARBA" id="ARBA00004418"/>
    </source>
</evidence>
<feature type="domain" description="Metallo-beta-lactamase" evidence="13">
    <location>
        <begin position="83"/>
        <end position="252"/>
    </location>
</feature>
<dbReference type="CDD" id="cd16302">
    <property type="entry name" value="CcrA-like_MBL-B1"/>
    <property type="match status" value="1"/>
</dbReference>
<dbReference type="STRING" id="1150368.SAMN02927921_00821"/>
<evidence type="ECO:0000256" key="7">
    <source>
        <dbReference type="ARBA" id="ARBA00022723"/>
    </source>
</evidence>
<protein>
    <recommendedName>
        <fullName evidence="6">beta-lactamase</fullName>
        <ecNumber evidence="6">3.5.2.6</ecNumber>
    </recommendedName>
</protein>
<evidence type="ECO:0000313" key="14">
    <source>
        <dbReference type="EMBL" id="SFW26438.1"/>
    </source>
</evidence>
<evidence type="ECO:0000256" key="6">
    <source>
        <dbReference type="ARBA" id="ARBA00012865"/>
    </source>
</evidence>